<name>A0A6C0CV55_9ZZZZ</name>
<protein>
    <recommendedName>
        <fullName evidence="3">Transmembrane protein</fullName>
    </recommendedName>
</protein>
<keyword evidence="1" id="KW-0812">Transmembrane</keyword>
<dbReference type="EMBL" id="MN739486">
    <property type="protein sequence ID" value="QHT07810.1"/>
    <property type="molecule type" value="Genomic_DNA"/>
</dbReference>
<evidence type="ECO:0000256" key="1">
    <source>
        <dbReference type="SAM" id="Phobius"/>
    </source>
</evidence>
<evidence type="ECO:0008006" key="3">
    <source>
        <dbReference type="Google" id="ProtNLM"/>
    </source>
</evidence>
<accession>A0A6C0CV55</accession>
<organism evidence="2">
    <name type="scientific">viral metagenome</name>
    <dbReference type="NCBI Taxonomy" id="1070528"/>
    <lineage>
        <taxon>unclassified sequences</taxon>
        <taxon>metagenomes</taxon>
        <taxon>organismal metagenomes</taxon>
    </lineage>
</organism>
<feature type="transmembrane region" description="Helical" evidence="1">
    <location>
        <begin position="6"/>
        <end position="24"/>
    </location>
</feature>
<keyword evidence="1" id="KW-0472">Membrane</keyword>
<keyword evidence="1" id="KW-1133">Transmembrane helix</keyword>
<proteinExistence type="predicted"/>
<evidence type="ECO:0000313" key="2">
    <source>
        <dbReference type="EMBL" id="QHT07810.1"/>
    </source>
</evidence>
<dbReference type="AlphaFoldDB" id="A0A6C0CV55"/>
<sequence>MIKKSVIIVLIILFALILVSLCYLQKNVFRNQKTIDNLEHFIDSDDIPSYFKGKTISKGCCPSTYSTDRGCVCLEEDDKNLIYSRGNHHPNAL</sequence>
<reference evidence="2" key="1">
    <citation type="journal article" date="2020" name="Nature">
        <title>Giant virus diversity and host interactions through global metagenomics.</title>
        <authorList>
            <person name="Schulz F."/>
            <person name="Roux S."/>
            <person name="Paez-Espino D."/>
            <person name="Jungbluth S."/>
            <person name="Walsh D.A."/>
            <person name="Denef V.J."/>
            <person name="McMahon K.D."/>
            <person name="Konstantinidis K.T."/>
            <person name="Eloe-Fadrosh E.A."/>
            <person name="Kyrpides N.C."/>
            <person name="Woyke T."/>
        </authorList>
    </citation>
    <scope>NUCLEOTIDE SEQUENCE</scope>
    <source>
        <strain evidence="2">GVMAG-M-3300021964-36</strain>
    </source>
</reference>